<feature type="transmembrane region" description="Helical" evidence="2">
    <location>
        <begin position="440"/>
        <end position="467"/>
    </location>
</feature>
<dbReference type="EMBL" id="CAXKWB010000876">
    <property type="protein sequence ID" value="CAL4062668.1"/>
    <property type="molecule type" value="Genomic_DNA"/>
</dbReference>
<evidence type="ECO:0000256" key="2">
    <source>
        <dbReference type="SAM" id="Phobius"/>
    </source>
</evidence>
<proteinExistence type="predicted"/>
<comment type="caution">
    <text evidence="3">The sequence shown here is derived from an EMBL/GenBank/DDBJ whole genome shotgun (WGS) entry which is preliminary data.</text>
</comment>
<evidence type="ECO:0000313" key="3">
    <source>
        <dbReference type="EMBL" id="CAL4062668.1"/>
    </source>
</evidence>
<feature type="transmembrane region" description="Helical" evidence="2">
    <location>
        <begin position="510"/>
        <end position="539"/>
    </location>
</feature>
<sequence length="564" mass="64368">MAQPRSQHASIDSTAVLLQQQTEERLPNLHPAQVNLQSKEEEDRLQIPTAAQDKSNLDRVHIKTANDLPQEVHEIPTPTHKQKAGKQDEKHHINSNKKYIQFNKDVRFEKEVKFLHCKDRGREKQETLKIGNNKNISIVNINDSECELDDLNVENSDIYSKLATFDKTNHNITYLSNDNTLDITNHIKENLVNCDKNNNSENKDDNINETVNNRKISDVVILINDEQCGEKEIDSKTKHIYLKKPENHLFNKYRLQPPLNKVASVPTLRIVPPLNKINSAPDLRISPHFTDYKNSYLQRHEISELTLKKDSPRESINTKNPAKKISIEFVKMVKSNCCIFCGEGSQLEGTGQGQLIPFCQCTASAHDKCIMRYLTFPSTYHDRCCVCRSKLQYTVDDQETPMQIKYAVILVLISVAYISLVLFSIRLTQVLIPMGDIHEFLYLLIIGNVGFIPPAIIVFIISVLLSFMRPKPKLGESGETSWIQGDVSSWFWCNSEECEEKGCGGDTFGVILAAFCLLSVMVVIICASIYIVYNVYLYYKSFKLKSKKSIRFSCEKNTKNNCTV</sequence>
<dbReference type="AlphaFoldDB" id="A0AAV2PQH3"/>
<organism evidence="3 4">
    <name type="scientific">Meganyctiphanes norvegica</name>
    <name type="common">Northern krill</name>
    <name type="synonym">Thysanopoda norvegica</name>
    <dbReference type="NCBI Taxonomy" id="48144"/>
    <lineage>
        <taxon>Eukaryota</taxon>
        <taxon>Metazoa</taxon>
        <taxon>Ecdysozoa</taxon>
        <taxon>Arthropoda</taxon>
        <taxon>Crustacea</taxon>
        <taxon>Multicrustacea</taxon>
        <taxon>Malacostraca</taxon>
        <taxon>Eumalacostraca</taxon>
        <taxon>Eucarida</taxon>
        <taxon>Euphausiacea</taxon>
        <taxon>Euphausiidae</taxon>
        <taxon>Meganyctiphanes</taxon>
    </lineage>
</organism>
<dbReference type="Proteomes" id="UP001497623">
    <property type="component" value="Unassembled WGS sequence"/>
</dbReference>
<feature type="transmembrane region" description="Helical" evidence="2">
    <location>
        <begin position="406"/>
        <end position="428"/>
    </location>
</feature>
<evidence type="ECO:0000313" key="4">
    <source>
        <dbReference type="Proteomes" id="UP001497623"/>
    </source>
</evidence>
<gene>
    <name evidence="3" type="ORF">MNOR_LOCUS2759</name>
</gene>
<name>A0AAV2PQH3_MEGNR</name>
<reference evidence="3 4" key="1">
    <citation type="submission" date="2024-05" db="EMBL/GenBank/DDBJ databases">
        <authorList>
            <person name="Wallberg A."/>
        </authorList>
    </citation>
    <scope>NUCLEOTIDE SEQUENCE [LARGE SCALE GENOMIC DNA]</scope>
</reference>
<keyword evidence="2" id="KW-0812">Transmembrane</keyword>
<keyword evidence="4" id="KW-1185">Reference proteome</keyword>
<evidence type="ECO:0000256" key="1">
    <source>
        <dbReference type="SAM" id="MobiDB-lite"/>
    </source>
</evidence>
<keyword evidence="2" id="KW-0472">Membrane</keyword>
<accession>A0AAV2PQH3</accession>
<feature type="region of interest" description="Disordered" evidence="1">
    <location>
        <begin position="1"/>
        <end position="30"/>
    </location>
</feature>
<feature type="compositionally biased region" description="Polar residues" evidence="1">
    <location>
        <begin position="1"/>
        <end position="21"/>
    </location>
</feature>
<keyword evidence="2" id="KW-1133">Transmembrane helix</keyword>
<protein>
    <recommendedName>
        <fullName evidence="5">RING-CH-type domain-containing protein</fullName>
    </recommendedName>
</protein>
<evidence type="ECO:0008006" key="5">
    <source>
        <dbReference type="Google" id="ProtNLM"/>
    </source>
</evidence>